<feature type="site" description="Important for substrate specificity" evidence="3">
    <location>
        <position position="171"/>
    </location>
</feature>
<comment type="subcellular location">
    <subcellularLocation>
        <location evidence="3">Cytoplasm</location>
    </subcellularLocation>
</comment>
<reference evidence="4" key="1">
    <citation type="submission" date="2019-09" db="EMBL/GenBank/DDBJ databases">
        <title>Characterisation of the sponge microbiome using genome-centric metagenomics.</title>
        <authorList>
            <person name="Engelberts J.P."/>
            <person name="Robbins S.J."/>
            <person name="De Goeij J.M."/>
            <person name="Aranda M."/>
            <person name="Bell S.C."/>
            <person name="Webster N.S."/>
        </authorList>
    </citation>
    <scope>NUCLEOTIDE SEQUENCE</scope>
    <source>
        <strain evidence="4">SB0661_bin_32</strain>
    </source>
</reference>
<dbReference type="SUPFAM" id="SSF52972">
    <property type="entry name" value="ITPase-like"/>
    <property type="match status" value="1"/>
</dbReference>
<dbReference type="GO" id="GO:0047429">
    <property type="term" value="F:nucleoside triphosphate diphosphatase activity"/>
    <property type="evidence" value="ECO:0007669"/>
    <property type="project" value="UniProtKB-EC"/>
</dbReference>
<dbReference type="GO" id="GO:0005737">
    <property type="term" value="C:cytoplasm"/>
    <property type="evidence" value="ECO:0007669"/>
    <property type="project" value="UniProtKB-SubCell"/>
</dbReference>
<dbReference type="EC" id="3.6.1.9" evidence="3"/>
<evidence type="ECO:0000256" key="3">
    <source>
        <dbReference type="HAMAP-Rule" id="MF_00528"/>
    </source>
</evidence>
<comment type="caution">
    <text evidence="3">Lacks conserved residue(s) required for the propagation of feature annotation.</text>
</comment>
<proteinExistence type="inferred from homology"/>
<dbReference type="Pfam" id="PF02545">
    <property type="entry name" value="Maf"/>
    <property type="match status" value="1"/>
</dbReference>
<keyword evidence="2 3" id="KW-0378">Hydrolase</keyword>
<feature type="site" description="Important for substrate specificity" evidence="3">
    <location>
        <position position="84"/>
    </location>
</feature>
<comment type="function">
    <text evidence="3">Nucleoside triphosphate pyrophosphatase that hydrolyzes dTTP and UTP. May have a dual role in cell division arrest and in preventing the incorporation of modified nucleotides into cellular nucleic acids.</text>
</comment>
<dbReference type="PANTHER" id="PTHR43213">
    <property type="entry name" value="BIFUNCTIONAL DTTP/UTP PYROPHOSPHATASE/METHYLTRANSFERASE PROTEIN-RELATED"/>
    <property type="match status" value="1"/>
</dbReference>
<dbReference type="PIRSF" id="PIRSF006305">
    <property type="entry name" value="Maf"/>
    <property type="match status" value="1"/>
</dbReference>
<dbReference type="CDD" id="cd00555">
    <property type="entry name" value="Maf"/>
    <property type="match status" value="1"/>
</dbReference>
<comment type="catalytic activity">
    <reaction evidence="3">
        <text>dTTP + H2O = dTMP + diphosphate + H(+)</text>
        <dbReference type="Rhea" id="RHEA:28534"/>
        <dbReference type="ChEBI" id="CHEBI:15377"/>
        <dbReference type="ChEBI" id="CHEBI:15378"/>
        <dbReference type="ChEBI" id="CHEBI:33019"/>
        <dbReference type="ChEBI" id="CHEBI:37568"/>
        <dbReference type="ChEBI" id="CHEBI:63528"/>
        <dbReference type="EC" id="3.6.1.9"/>
    </reaction>
</comment>
<keyword evidence="3" id="KW-0963">Cytoplasm</keyword>
<dbReference type="InterPro" id="IPR029001">
    <property type="entry name" value="ITPase-like_fam"/>
</dbReference>
<protein>
    <recommendedName>
        <fullName evidence="3">dTTP/UTP pyrophosphatase</fullName>
        <shortName evidence="3">dTTPase/UTPase</shortName>
        <ecNumber evidence="3">3.6.1.9</ecNumber>
    </recommendedName>
    <alternativeName>
        <fullName evidence="3">Nucleoside triphosphate pyrophosphatase</fullName>
    </alternativeName>
    <alternativeName>
        <fullName evidence="3">Nucleotide pyrophosphatase</fullName>
        <shortName evidence="3">Nucleotide PPase</shortName>
    </alternativeName>
</protein>
<dbReference type="HAMAP" id="MF_00528">
    <property type="entry name" value="Maf"/>
    <property type="match status" value="1"/>
</dbReference>
<comment type="catalytic activity">
    <reaction evidence="3">
        <text>UTP + H2O = UMP + diphosphate + H(+)</text>
        <dbReference type="Rhea" id="RHEA:29395"/>
        <dbReference type="ChEBI" id="CHEBI:15377"/>
        <dbReference type="ChEBI" id="CHEBI:15378"/>
        <dbReference type="ChEBI" id="CHEBI:33019"/>
        <dbReference type="ChEBI" id="CHEBI:46398"/>
        <dbReference type="ChEBI" id="CHEBI:57865"/>
        <dbReference type="EC" id="3.6.1.9"/>
    </reaction>
</comment>
<dbReference type="EMBL" id="VXMH01000024">
    <property type="protein sequence ID" value="MYC94381.1"/>
    <property type="molecule type" value="Genomic_DNA"/>
</dbReference>
<organism evidence="4">
    <name type="scientific">Caldilineaceae bacterium SB0661_bin_32</name>
    <dbReference type="NCBI Taxonomy" id="2605255"/>
    <lineage>
        <taxon>Bacteria</taxon>
        <taxon>Bacillati</taxon>
        <taxon>Chloroflexota</taxon>
        <taxon>Caldilineae</taxon>
        <taxon>Caldilineales</taxon>
        <taxon>Caldilineaceae</taxon>
    </lineage>
</organism>
<feature type="site" description="Important for substrate specificity" evidence="3">
    <location>
        <position position="14"/>
    </location>
</feature>
<feature type="active site" description="Proton acceptor" evidence="3">
    <location>
        <position position="83"/>
    </location>
</feature>
<accession>A0A6B1D3I6</accession>
<name>A0A6B1D3I6_9CHLR</name>
<comment type="cofactor">
    <cofactor evidence="1 3">
        <name>a divalent metal cation</name>
        <dbReference type="ChEBI" id="CHEBI:60240"/>
    </cofactor>
</comment>
<dbReference type="GO" id="GO:0009117">
    <property type="term" value="P:nucleotide metabolic process"/>
    <property type="evidence" value="ECO:0007669"/>
    <property type="project" value="UniProtKB-KW"/>
</dbReference>
<evidence type="ECO:0000256" key="2">
    <source>
        <dbReference type="ARBA" id="ARBA00022801"/>
    </source>
</evidence>
<dbReference type="PANTHER" id="PTHR43213:SF5">
    <property type="entry name" value="BIFUNCTIONAL DTTP_UTP PYROPHOSPHATASE_METHYLTRANSFERASE PROTEIN-RELATED"/>
    <property type="match status" value="1"/>
</dbReference>
<dbReference type="InterPro" id="IPR003697">
    <property type="entry name" value="Maf-like"/>
</dbReference>
<dbReference type="AlphaFoldDB" id="A0A6B1D3I6"/>
<comment type="caution">
    <text evidence="4">The sequence shown here is derived from an EMBL/GenBank/DDBJ whole genome shotgun (WGS) entry which is preliminary data.</text>
</comment>
<dbReference type="NCBIfam" id="TIGR00172">
    <property type="entry name" value="maf"/>
    <property type="match status" value="1"/>
</dbReference>
<comment type="similarity">
    <text evidence="3">Belongs to the Maf family. YhdE subfamily.</text>
</comment>
<sequence>MNTPKVILASNSPRRQQFFHALGIPFLAESADVDESPAPNESPAQVVERLALAKALTVGSRLASFSDTIDADPPEEVLVIGADTVVAIDGEVLGKPAGAGEAHAMLTRLRARPHQVHTAIAAVLRTEEGLKRTRSLLNTTTVEMRPYSDGEIAAYVATGDPLDKAGAYAVQHQRFHPVESVSGCPAGVMGLPAADLIRLLSEFNVTAARSPLQVCPALTGLQCCQRQAVDSHCHRQGCVC</sequence>
<keyword evidence="3" id="KW-0546">Nucleotide metabolism</keyword>
<dbReference type="Gene3D" id="3.90.950.10">
    <property type="match status" value="1"/>
</dbReference>
<evidence type="ECO:0000256" key="1">
    <source>
        <dbReference type="ARBA" id="ARBA00001968"/>
    </source>
</evidence>
<gene>
    <name evidence="4" type="primary">maf</name>
    <name evidence="4" type="ORF">F4X14_05365</name>
</gene>
<evidence type="ECO:0000313" key="4">
    <source>
        <dbReference type="EMBL" id="MYC94381.1"/>
    </source>
</evidence>